<evidence type="ECO:0000313" key="2">
    <source>
        <dbReference type="EMBL" id="KGD60123.1"/>
    </source>
</evidence>
<comment type="caution">
    <text evidence="2">The sequence shown here is derived from an EMBL/GenBank/DDBJ whole genome shotgun (WGS) entry which is preliminary data.</text>
</comment>
<dbReference type="InterPro" id="IPR016047">
    <property type="entry name" value="M23ase_b-sheet_dom"/>
</dbReference>
<dbReference type="Gene3D" id="2.70.70.10">
    <property type="entry name" value="Glucose Permease (Domain IIA)"/>
    <property type="match status" value="1"/>
</dbReference>
<gene>
    <name evidence="2" type="ORF">T9A_02881</name>
</gene>
<evidence type="ECO:0000313" key="3">
    <source>
        <dbReference type="Proteomes" id="UP000029443"/>
    </source>
</evidence>
<dbReference type="PANTHER" id="PTHR21666">
    <property type="entry name" value="PEPTIDASE-RELATED"/>
    <property type="match status" value="1"/>
</dbReference>
<dbReference type="InterPro" id="IPR050570">
    <property type="entry name" value="Cell_wall_metabolism_enzyme"/>
</dbReference>
<dbReference type="Proteomes" id="UP000029443">
    <property type="component" value="Unassembled WGS sequence"/>
</dbReference>
<protein>
    <recommendedName>
        <fullName evidence="1">M23ase beta-sheet core domain-containing protein</fullName>
    </recommendedName>
</protein>
<keyword evidence="3" id="KW-1185">Reference proteome</keyword>
<name>A0ABR4W9N3_9GAMM</name>
<dbReference type="RefSeq" id="WP_035249830.1">
    <property type="nucleotide sequence ID" value="NZ_ARXU01000014.1"/>
</dbReference>
<sequence>MSRLRRITGYSLIGLTLLLALGLLLPEGRQVPVQGADSNDWHPQTFWYHPWGKSGVHKGVDIFATSGTPVLASSGGLVLFRGELARGGKVVLVLGPRWRLHYYAHLADIADTGPWLWAGEPLGTVGNSGNAIGKPPHLHYSLVSLLPLVWHADGAPQGWKKMFYLNPLTHFDVR</sequence>
<dbReference type="CDD" id="cd12797">
    <property type="entry name" value="M23_peptidase"/>
    <property type="match status" value="1"/>
</dbReference>
<dbReference type="Pfam" id="PF01551">
    <property type="entry name" value="Peptidase_M23"/>
    <property type="match status" value="1"/>
</dbReference>
<evidence type="ECO:0000259" key="1">
    <source>
        <dbReference type="Pfam" id="PF01551"/>
    </source>
</evidence>
<reference evidence="2 3" key="1">
    <citation type="submission" date="2012-09" db="EMBL/GenBank/DDBJ databases">
        <title>Genome Sequence of alkane-degrading Bacterium Alcanivorax jadensis T9.</title>
        <authorList>
            <person name="Lai Q."/>
            <person name="Shao Z."/>
        </authorList>
    </citation>
    <scope>NUCLEOTIDE SEQUENCE [LARGE SCALE GENOMIC DNA]</scope>
    <source>
        <strain evidence="2 3">T9</strain>
    </source>
</reference>
<feature type="domain" description="M23ase beta-sheet core" evidence="1">
    <location>
        <begin position="56"/>
        <end position="142"/>
    </location>
</feature>
<dbReference type="InterPro" id="IPR011055">
    <property type="entry name" value="Dup_hybrid_motif"/>
</dbReference>
<dbReference type="EMBL" id="ARXU01000014">
    <property type="protein sequence ID" value="KGD60123.1"/>
    <property type="molecule type" value="Genomic_DNA"/>
</dbReference>
<organism evidence="2 3">
    <name type="scientific">Alcanivorax jadensis T9</name>
    <dbReference type="NCBI Taxonomy" id="1177181"/>
    <lineage>
        <taxon>Bacteria</taxon>
        <taxon>Pseudomonadati</taxon>
        <taxon>Pseudomonadota</taxon>
        <taxon>Gammaproteobacteria</taxon>
        <taxon>Oceanospirillales</taxon>
        <taxon>Alcanivoracaceae</taxon>
        <taxon>Alcanivorax</taxon>
    </lineage>
</organism>
<proteinExistence type="predicted"/>
<dbReference type="SUPFAM" id="SSF51261">
    <property type="entry name" value="Duplicated hybrid motif"/>
    <property type="match status" value="1"/>
</dbReference>
<accession>A0ABR4W9N3</accession>
<dbReference type="PANTHER" id="PTHR21666:SF268">
    <property type="entry name" value="PEPTIDASE M23 DOMAIN-CONTAINING PROTEIN"/>
    <property type="match status" value="1"/>
</dbReference>